<dbReference type="SUPFAM" id="SSF81653">
    <property type="entry name" value="Calcium ATPase, transduction domain A"/>
    <property type="match status" value="1"/>
</dbReference>
<dbReference type="Pfam" id="PF00690">
    <property type="entry name" value="Cation_ATPase_N"/>
    <property type="match status" value="1"/>
</dbReference>
<dbReference type="Pfam" id="PF00122">
    <property type="entry name" value="E1-E2_ATPase"/>
    <property type="match status" value="1"/>
</dbReference>
<gene>
    <name evidence="5" type="ORF">Scaly_1113200</name>
</gene>
<comment type="caution">
    <text evidence="5">The sequence shown here is derived from an EMBL/GenBank/DDBJ whole genome shotgun (WGS) entry which is preliminary data.</text>
</comment>
<dbReference type="FunFam" id="1.20.5.170:FF:000026">
    <property type="entry name" value="Calcium-transporting ATPase"/>
    <property type="match status" value="1"/>
</dbReference>
<evidence type="ECO:0000313" key="5">
    <source>
        <dbReference type="EMBL" id="KAL0368943.1"/>
    </source>
</evidence>
<feature type="domain" description="Cation-transporting P-type ATPase N-terminal" evidence="3">
    <location>
        <begin position="109"/>
        <end position="156"/>
    </location>
</feature>
<evidence type="ECO:0000259" key="4">
    <source>
        <dbReference type="Pfam" id="PF12515"/>
    </source>
</evidence>
<dbReference type="GO" id="GO:0005388">
    <property type="term" value="F:P-type calcium transporter activity"/>
    <property type="evidence" value="ECO:0007669"/>
    <property type="project" value="TreeGrafter"/>
</dbReference>
<dbReference type="InterPro" id="IPR059000">
    <property type="entry name" value="ATPase_P-type_domA"/>
</dbReference>
<evidence type="ECO:0000259" key="3">
    <source>
        <dbReference type="Pfam" id="PF00690"/>
    </source>
</evidence>
<dbReference type="AlphaFoldDB" id="A0AAW2QM72"/>
<proteinExistence type="predicted"/>
<dbReference type="Pfam" id="PF12515">
    <property type="entry name" value="CaATP_NAI"/>
    <property type="match status" value="1"/>
</dbReference>
<dbReference type="InterPro" id="IPR023298">
    <property type="entry name" value="ATPase_P-typ_TM_dom_sf"/>
</dbReference>
<evidence type="ECO:0000259" key="2">
    <source>
        <dbReference type="Pfam" id="PF00122"/>
    </source>
</evidence>
<dbReference type="EMBL" id="JACGWM010000006">
    <property type="protein sequence ID" value="KAL0368943.1"/>
    <property type="molecule type" value="Genomic_DNA"/>
</dbReference>
<dbReference type="InterPro" id="IPR004014">
    <property type="entry name" value="ATPase_P-typ_cation-transptr_N"/>
</dbReference>
<accession>A0AAW2QM72</accession>
<dbReference type="FunFam" id="2.70.150.10:FF:000006">
    <property type="entry name" value="Calcium-transporting ATPase"/>
    <property type="match status" value="1"/>
</dbReference>
<name>A0AAW2QM72_9LAMI</name>
<dbReference type="InterPro" id="IPR008250">
    <property type="entry name" value="ATPase_P-typ_transduc_dom_A_sf"/>
</dbReference>
<evidence type="ECO:0000256" key="1">
    <source>
        <dbReference type="ARBA" id="ARBA00022842"/>
    </source>
</evidence>
<reference evidence="5" key="1">
    <citation type="submission" date="2020-06" db="EMBL/GenBank/DDBJ databases">
        <authorList>
            <person name="Li T."/>
            <person name="Hu X."/>
            <person name="Zhang T."/>
            <person name="Song X."/>
            <person name="Zhang H."/>
            <person name="Dai N."/>
            <person name="Sheng W."/>
            <person name="Hou X."/>
            <person name="Wei L."/>
        </authorList>
    </citation>
    <scope>NUCLEOTIDE SEQUENCE</scope>
    <source>
        <strain evidence="5">KEN8</strain>
        <tissue evidence="5">Leaf</tissue>
    </source>
</reference>
<feature type="domain" description="Calcium-transporting P-type ATPase N-terminal autoinhibitory" evidence="4">
    <location>
        <begin position="2"/>
        <end position="45"/>
    </location>
</feature>
<reference evidence="5" key="2">
    <citation type="journal article" date="2024" name="Plant">
        <title>Genomic evolution and insights into agronomic trait innovations of Sesamum species.</title>
        <authorList>
            <person name="Miao H."/>
            <person name="Wang L."/>
            <person name="Qu L."/>
            <person name="Liu H."/>
            <person name="Sun Y."/>
            <person name="Le M."/>
            <person name="Wang Q."/>
            <person name="Wei S."/>
            <person name="Zheng Y."/>
            <person name="Lin W."/>
            <person name="Duan Y."/>
            <person name="Cao H."/>
            <person name="Xiong S."/>
            <person name="Wang X."/>
            <person name="Wei L."/>
            <person name="Li C."/>
            <person name="Ma Q."/>
            <person name="Ju M."/>
            <person name="Zhao R."/>
            <person name="Li G."/>
            <person name="Mu C."/>
            <person name="Tian Q."/>
            <person name="Mei H."/>
            <person name="Zhang T."/>
            <person name="Gao T."/>
            <person name="Zhang H."/>
        </authorList>
    </citation>
    <scope>NUCLEOTIDE SEQUENCE</scope>
    <source>
        <strain evidence="5">KEN8</strain>
    </source>
</reference>
<dbReference type="Gene3D" id="2.70.150.10">
    <property type="entry name" value="Calcium-transporting ATPase, cytoplasmic transduction domain A"/>
    <property type="match status" value="1"/>
</dbReference>
<dbReference type="GO" id="GO:0005886">
    <property type="term" value="C:plasma membrane"/>
    <property type="evidence" value="ECO:0007669"/>
    <property type="project" value="TreeGrafter"/>
</dbReference>
<feature type="domain" description="P-type ATPase A" evidence="2">
    <location>
        <begin position="201"/>
        <end position="299"/>
    </location>
</feature>
<keyword evidence="1" id="KW-0460">Magnesium</keyword>
<dbReference type="SUPFAM" id="SSF81665">
    <property type="entry name" value="Calcium ATPase, transmembrane domain M"/>
    <property type="match status" value="1"/>
</dbReference>
<dbReference type="InterPro" id="IPR024750">
    <property type="entry name" value="Ca_ATPase_N_dom"/>
</dbReference>
<organism evidence="5">
    <name type="scientific">Sesamum calycinum</name>
    <dbReference type="NCBI Taxonomy" id="2727403"/>
    <lineage>
        <taxon>Eukaryota</taxon>
        <taxon>Viridiplantae</taxon>
        <taxon>Streptophyta</taxon>
        <taxon>Embryophyta</taxon>
        <taxon>Tracheophyta</taxon>
        <taxon>Spermatophyta</taxon>
        <taxon>Magnoliopsida</taxon>
        <taxon>eudicotyledons</taxon>
        <taxon>Gunneridae</taxon>
        <taxon>Pentapetalae</taxon>
        <taxon>asterids</taxon>
        <taxon>lamiids</taxon>
        <taxon>Lamiales</taxon>
        <taxon>Pedaliaceae</taxon>
        <taxon>Sesamum</taxon>
    </lineage>
</organism>
<protein>
    <submittedName>
        <fullName evidence="5">Calcium-transporting ATPase 1</fullName>
    </submittedName>
</protein>
<dbReference type="PANTHER" id="PTHR24093">
    <property type="entry name" value="CATION TRANSPORTING ATPASE"/>
    <property type="match status" value="1"/>
</dbReference>
<sequence>MKEFSEVKAKNSSEEALQRWRKACWLVKNHKRRFRFTANLSKRFEVREIQKSNQEKLRVAVLVSQAALSFVQGISYKVPDAVKGAGFEICADELGSIVEGHNSRKLKVHGGVEGIADKLSTSLNNGINISEESLNRRREIYGINKFTESPAKGFWLFKDGQKVLMMDLGLLPVSFLLCFVTATSDFKQSLQFKDLDKEKKKITVQVTRNGYRQKISIFDLLSGDIVHLAIGDQVPADGLFVSGYSLLIDESSLTGESEPINVTCENPFLLSGTKVQDGSCKMLVTTVGMRTQWGKLMATLSEGGDDETPCKLN</sequence>
<dbReference type="PANTHER" id="PTHR24093:SF467">
    <property type="entry name" value="CALCIUM-TRANSPORTING ATPASE 1"/>
    <property type="match status" value="1"/>
</dbReference>
<dbReference type="Gene3D" id="1.20.5.170">
    <property type="match status" value="1"/>
</dbReference>
<dbReference type="GO" id="GO:0005516">
    <property type="term" value="F:calmodulin binding"/>
    <property type="evidence" value="ECO:0007669"/>
    <property type="project" value="InterPro"/>
</dbReference>